<protein>
    <submittedName>
        <fullName evidence="1">Uncharacterized protein</fullName>
    </submittedName>
</protein>
<reference evidence="1" key="2">
    <citation type="journal article" date="2020" name="Nat. Commun.">
        <title>Large-scale genome sequencing of mycorrhizal fungi provides insights into the early evolution of symbiotic traits.</title>
        <authorList>
            <person name="Miyauchi S."/>
            <person name="Kiss E."/>
            <person name="Kuo A."/>
            <person name="Drula E."/>
            <person name="Kohler A."/>
            <person name="Sanchez-Garcia M."/>
            <person name="Morin E."/>
            <person name="Andreopoulos B."/>
            <person name="Barry K.W."/>
            <person name="Bonito G."/>
            <person name="Buee M."/>
            <person name="Carver A."/>
            <person name="Chen C."/>
            <person name="Cichocki N."/>
            <person name="Clum A."/>
            <person name="Culley D."/>
            <person name="Crous P.W."/>
            <person name="Fauchery L."/>
            <person name="Girlanda M."/>
            <person name="Hayes R.D."/>
            <person name="Keri Z."/>
            <person name="LaButti K."/>
            <person name="Lipzen A."/>
            <person name="Lombard V."/>
            <person name="Magnuson J."/>
            <person name="Maillard F."/>
            <person name="Murat C."/>
            <person name="Nolan M."/>
            <person name="Ohm R.A."/>
            <person name="Pangilinan J."/>
            <person name="Pereira M.F."/>
            <person name="Perotto S."/>
            <person name="Peter M."/>
            <person name="Pfister S."/>
            <person name="Riley R."/>
            <person name="Sitrit Y."/>
            <person name="Stielow J.B."/>
            <person name="Szollosi G."/>
            <person name="Zifcakova L."/>
            <person name="Stursova M."/>
            <person name="Spatafora J.W."/>
            <person name="Tedersoo L."/>
            <person name="Vaario L.M."/>
            <person name="Yamada A."/>
            <person name="Yan M."/>
            <person name="Wang P."/>
            <person name="Xu J."/>
            <person name="Bruns T."/>
            <person name="Baldrian P."/>
            <person name="Vilgalys R."/>
            <person name="Dunand C."/>
            <person name="Henrissat B."/>
            <person name="Grigoriev I.V."/>
            <person name="Hibbett D."/>
            <person name="Nagy L.G."/>
            <person name="Martin F.M."/>
        </authorList>
    </citation>
    <scope>NUCLEOTIDE SEQUENCE</scope>
    <source>
        <strain evidence="1">P2</strain>
    </source>
</reference>
<keyword evidence="2" id="KW-1185">Reference proteome</keyword>
<name>A0ACB6Z8N1_THEGA</name>
<dbReference type="Proteomes" id="UP000886501">
    <property type="component" value="Unassembled WGS sequence"/>
</dbReference>
<sequence>MLTLPKSPALNAIAELLYQADQATRSQNPCKPSRLQRFSTTISANGLSSSHSSTFYSSSSESITKPHACPVTPQMSKHTKVLLLQYLDQNISSAAQFFDVTNFPLPVDDKGHALDAFLEATGMTHTNEWSLGDKVANHLLSTIRNQDRRNTACEAELKVEHHLSLILSITSPPHSQIRHLERAKQLCKKRSGKTFQLLERAEQHYANSVSFPSSPPSPLSPATRFHNHLRSRTSSSSLSSRHSTISSVSSKSLATPPILTSNSDDSTDSLPYGSFSVTPPARQSLRYIHSKSARPRIVPFFWTVRSAKVVPQTPSPPLEPEEGLPTICRTPVFENPSEYKEFIPRRMEPEKMVRVPSRFSSTTTPRRPSPPCKTTSATPTPVTRVSSNAGMNSILAEVEKASKFRMHSTCSKCLREGLDYPKCPRCNETWCSRECRVGGGKHSCGSPSVPVRPRV</sequence>
<accession>A0ACB6Z8N1</accession>
<evidence type="ECO:0000313" key="1">
    <source>
        <dbReference type="EMBL" id="KAF9645750.1"/>
    </source>
</evidence>
<proteinExistence type="predicted"/>
<organism evidence="1 2">
    <name type="scientific">Thelephora ganbajun</name>
    <name type="common">Ganba fungus</name>
    <dbReference type="NCBI Taxonomy" id="370292"/>
    <lineage>
        <taxon>Eukaryota</taxon>
        <taxon>Fungi</taxon>
        <taxon>Dikarya</taxon>
        <taxon>Basidiomycota</taxon>
        <taxon>Agaricomycotina</taxon>
        <taxon>Agaricomycetes</taxon>
        <taxon>Thelephorales</taxon>
        <taxon>Thelephoraceae</taxon>
        <taxon>Thelephora</taxon>
    </lineage>
</organism>
<dbReference type="EMBL" id="MU118079">
    <property type="protein sequence ID" value="KAF9645750.1"/>
    <property type="molecule type" value="Genomic_DNA"/>
</dbReference>
<evidence type="ECO:0000313" key="2">
    <source>
        <dbReference type="Proteomes" id="UP000886501"/>
    </source>
</evidence>
<gene>
    <name evidence="1" type="ORF">BDM02DRAFT_415386</name>
</gene>
<reference evidence="1" key="1">
    <citation type="submission" date="2019-10" db="EMBL/GenBank/DDBJ databases">
        <authorList>
            <consortium name="DOE Joint Genome Institute"/>
            <person name="Kuo A."/>
            <person name="Miyauchi S."/>
            <person name="Kiss E."/>
            <person name="Drula E."/>
            <person name="Kohler A."/>
            <person name="Sanchez-Garcia M."/>
            <person name="Andreopoulos B."/>
            <person name="Barry K.W."/>
            <person name="Bonito G."/>
            <person name="Buee M."/>
            <person name="Carver A."/>
            <person name="Chen C."/>
            <person name="Cichocki N."/>
            <person name="Clum A."/>
            <person name="Culley D."/>
            <person name="Crous P.W."/>
            <person name="Fauchery L."/>
            <person name="Girlanda M."/>
            <person name="Hayes R."/>
            <person name="Keri Z."/>
            <person name="Labutti K."/>
            <person name="Lipzen A."/>
            <person name="Lombard V."/>
            <person name="Magnuson J."/>
            <person name="Maillard F."/>
            <person name="Morin E."/>
            <person name="Murat C."/>
            <person name="Nolan M."/>
            <person name="Ohm R."/>
            <person name="Pangilinan J."/>
            <person name="Pereira M."/>
            <person name="Perotto S."/>
            <person name="Peter M."/>
            <person name="Riley R."/>
            <person name="Sitrit Y."/>
            <person name="Stielow B."/>
            <person name="Szollosi G."/>
            <person name="Zifcakova L."/>
            <person name="Stursova M."/>
            <person name="Spatafora J.W."/>
            <person name="Tedersoo L."/>
            <person name="Vaario L.-M."/>
            <person name="Yamada A."/>
            <person name="Yan M."/>
            <person name="Wang P."/>
            <person name="Xu J."/>
            <person name="Bruns T."/>
            <person name="Baldrian P."/>
            <person name="Vilgalys R."/>
            <person name="Henrissat B."/>
            <person name="Grigoriev I.V."/>
            <person name="Hibbett D."/>
            <person name="Nagy L.G."/>
            <person name="Martin F.M."/>
        </authorList>
    </citation>
    <scope>NUCLEOTIDE SEQUENCE</scope>
    <source>
        <strain evidence="1">P2</strain>
    </source>
</reference>
<comment type="caution">
    <text evidence="1">The sequence shown here is derived from an EMBL/GenBank/DDBJ whole genome shotgun (WGS) entry which is preliminary data.</text>
</comment>